<keyword evidence="3 7" id="KW-0812">Transmembrane</keyword>
<evidence type="ECO:0000256" key="5">
    <source>
        <dbReference type="ARBA" id="ARBA00023136"/>
    </source>
</evidence>
<evidence type="ECO:0000259" key="8">
    <source>
        <dbReference type="Pfam" id="PF02687"/>
    </source>
</evidence>
<organism evidence="9">
    <name type="scientific">marine sediment metagenome</name>
    <dbReference type="NCBI Taxonomy" id="412755"/>
    <lineage>
        <taxon>unclassified sequences</taxon>
        <taxon>metagenomes</taxon>
        <taxon>ecological metagenomes</taxon>
    </lineage>
</organism>
<evidence type="ECO:0000256" key="3">
    <source>
        <dbReference type="ARBA" id="ARBA00022692"/>
    </source>
</evidence>
<gene>
    <name evidence="9" type="ORF">S01H4_44506</name>
</gene>
<name>X1B7X7_9ZZZZ</name>
<proteinExistence type="inferred from homology"/>
<keyword evidence="4 7" id="KW-1133">Transmembrane helix</keyword>
<evidence type="ECO:0000313" key="9">
    <source>
        <dbReference type="EMBL" id="GAG91864.1"/>
    </source>
</evidence>
<comment type="similarity">
    <text evidence="6">Belongs to the ABC-4 integral membrane protein family.</text>
</comment>
<protein>
    <recommendedName>
        <fullName evidence="8">ABC3 transporter permease C-terminal domain-containing protein</fullName>
    </recommendedName>
</protein>
<keyword evidence="2" id="KW-1003">Cell membrane</keyword>
<comment type="caution">
    <text evidence="9">The sequence shown here is derived from an EMBL/GenBank/DDBJ whole genome shotgun (WGS) entry which is preliminary data.</text>
</comment>
<evidence type="ECO:0000256" key="7">
    <source>
        <dbReference type="SAM" id="Phobius"/>
    </source>
</evidence>
<dbReference type="Pfam" id="PF02687">
    <property type="entry name" value="FtsX"/>
    <property type="match status" value="1"/>
</dbReference>
<accession>X1B7X7</accession>
<dbReference type="AlphaFoldDB" id="X1B7X7"/>
<dbReference type="PANTHER" id="PTHR30572">
    <property type="entry name" value="MEMBRANE COMPONENT OF TRANSPORTER-RELATED"/>
    <property type="match status" value="1"/>
</dbReference>
<dbReference type="InterPro" id="IPR050250">
    <property type="entry name" value="Macrolide_Exporter_MacB"/>
</dbReference>
<feature type="transmembrane region" description="Helical" evidence="7">
    <location>
        <begin position="71"/>
        <end position="92"/>
    </location>
</feature>
<feature type="non-terminal residue" evidence="9">
    <location>
        <position position="1"/>
    </location>
</feature>
<evidence type="ECO:0000256" key="6">
    <source>
        <dbReference type="ARBA" id="ARBA00038076"/>
    </source>
</evidence>
<feature type="domain" description="ABC3 transporter permease C-terminal" evidence="8">
    <location>
        <begin position="3"/>
        <end position="97"/>
    </location>
</feature>
<evidence type="ECO:0000256" key="4">
    <source>
        <dbReference type="ARBA" id="ARBA00022989"/>
    </source>
</evidence>
<keyword evidence="5 7" id="KW-0472">Membrane</keyword>
<comment type="subcellular location">
    <subcellularLocation>
        <location evidence="1">Cell membrane</location>
        <topology evidence="1">Multi-pass membrane protein</topology>
    </subcellularLocation>
</comment>
<dbReference type="SUPFAM" id="SSF53187">
    <property type="entry name" value="Zn-dependent exopeptidases"/>
    <property type="match status" value="1"/>
</dbReference>
<feature type="transmembrane region" description="Helical" evidence="7">
    <location>
        <begin position="42"/>
        <end position="64"/>
    </location>
</feature>
<dbReference type="PANTHER" id="PTHR30572:SF4">
    <property type="entry name" value="ABC TRANSPORTER PERMEASE YTRF"/>
    <property type="match status" value="1"/>
</dbReference>
<reference evidence="9" key="1">
    <citation type="journal article" date="2014" name="Front. Microbiol.">
        <title>High frequency of phylogenetically diverse reductive dehalogenase-homologous genes in deep subseafloor sedimentary metagenomes.</title>
        <authorList>
            <person name="Kawai M."/>
            <person name="Futagami T."/>
            <person name="Toyoda A."/>
            <person name="Takaki Y."/>
            <person name="Nishi S."/>
            <person name="Hori S."/>
            <person name="Arai W."/>
            <person name="Tsubouchi T."/>
            <person name="Morono Y."/>
            <person name="Uchiyama I."/>
            <person name="Ito T."/>
            <person name="Fujiyama A."/>
            <person name="Inagaki F."/>
            <person name="Takami H."/>
        </authorList>
    </citation>
    <scope>NUCLEOTIDE SEQUENCE</scope>
    <source>
        <strain evidence="9">Expedition CK06-06</strain>
    </source>
</reference>
<dbReference type="EMBL" id="BART01024685">
    <property type="protein sequence ID" value="GAG91864.1"/>
    <property type="molecule type" value="Genomic_DNA"/>
</dbReference>
<feature type="transmembrane region" description="Helical" evidence="7">
    <location>
        <begin position="122"/>
        <end position="142"/>
    </location>
</feature>
<feature type="non-terminal residue" evidence="9">
    <location>
        <position position="282"/>
    </location>
</feature>
<evidence type="ECO:0000256" key="2">
    <source>
        <dbReference type="ARBA" id="ARBA00022475"/>
    </source>
</evidence>
<dbReference type="Gene3D" id="3.40.630.10">
    <property type="entry name" value="Zn peptidases"/>
    <property type="match status" value="1"/>
</dbReference>
<dbReference type="InterPro" id="IPR003838">
    <property type="entry name" value="ABC3_permease_C"/>
</dbReference>
<sequence length="282" mass="30890">AILTVLENLLFSVIERKREFGLLKAMGWQTNHISLCVVLEGLIIGTIGGLLGGGLGTLIFWALSGKLSLKILTIVILGVIGAIFLSIVASIYPARQAALFTPAESMAGLESKKPAPKIRTKALRWALALGLIIILLLALALLGERPEIIRERVKILTTKKPLPHPAEKLVSGKKVIKDVKALVDLGPRTLGNDAEKRAADLIAKKLENLKLEVEREIFPLREVKFYKPDGSLLNVPENIDLQDLHIKGLAINFKNLRVDEELSGQVHLIKSDEPLPDSNELK</sequence>
<evidence type="ECO:0000256" key="1">
    <source>
        <dbReference type="ARBA" id="ARBA00004651"/>
    </source>
</evidence>
<dbReference type="GO" id="GO:0022857">
    <property type="term" value="F:transmembrane transporter activity"/>
    <property type="evidence" value="ECO:0007669"/>
    <property type="project" value="TreeGrafter"/>
</dbReference>
<dbReference type="GO" id="GO:0005886">
    <property type="term" value="C:plasma membrane"/>
    <property type="evidence" value="ECO:0007669"/>
    <property type="project" value="UniProtKB-SubCell"/>
</dbReference>